<dbReference type="InterPro" id="IPR015075">
    <property type="entry name" value="AtaL"/>
</dbReference>
<protein>
    <recommendedName>
        <fullName evidence="3">DUF1857-domain-containing protein</fullName>
    </recommendedName>
</protein>
<dbReference type="AlphaFoldDB" id="S7ZKG3"/>
<dbReference type="PhylomeDB" id="S7ZKG3"/>
<evidence type="ECO:0000313" key="1">
    <source>
        <dbReference type="EMBL" id="EPS30784.1"/>
    </source>
</evidence>
<dbReference type="Gene3D" id="3.30.530.20">
    <property type="match status" value="1"/>
</dbReference>
<dbReference type="OrthoDB" id="2320332at2759"/>
<reference evidence="1 2" key="1">
    <citation type="journal article" date="2013" name="PLoS ONE">
        <title>Genomic and secretomic analyses reveal unique features of the lignocellulolytic enzyme system of Penicillium decumbens.</title>
        <authorList>
            <person name="Liu G."/>
            <person name="Zhang L."/>
            <person name="Wei X."/>
            <person name="Zou G."/>
            <person name="Qin Y."/>
            <person name="Ma L."/>
            <person name="Li J."/>
            <person name="Zheng H."/>
            <person name="Wang S."/>
            <person name="Wang C."/>
            <person name="Xun L."/>
            <person name="Zhao G.-P."/>
            <person name="Zhou Z."/>
            <person name="Qu Y."/>
        </authorList>
    </citation>
    <scope>NUCLEOTIDE SEQUENCE [LARGE SCALE GENOMIC DNA]</scope>
    <source>
        <strain evidence="2">114-2 / CGMCC 5302</strain>
    </source>
</reference>
<dbReference type="Proteomes" id="UP000019376">
    <property type="component" value="Unassembled WGS sequence"/>
</dbReference>
<dbReference type="STRING" id="933388.S7ZKG3"/>
<evidence type="ECO:0008006" key="3">
    <source>
        <dbReference type="Google" id="ProtNLM"/>
    </source>
</evidence>
<dbReference type="eggNOG" id="ENOG502S7JX">
    <property type="taxonomic scope" value="Eukaryota"/>
</dbReference>
<dbReference type="EMBL" id="KB644412">
    <property type="protein sequence ID" value="EPS30784.1"/>
    <property type="molecule type" value="Genomic_DNA"/>
</dbReference>
<accession>S7ZKG3</accession>
<dbReference type="SUPFAM" id="SSF55961">
    <property type="entry name" value="Bet v1-like"/>
    <property type="match status" value="1"/>
</dbReference>
<proteinExistence type="predicted"/>
<keyword evidence="2" id="KW-1185">Reference proteome</keyword>
<gene>
    <name evidence="1" type="ORF">PDE_05736</name>
</gene>
<dbReference type="InterPro" id="IPR023393">
    <property type="entry name" value="START-like_dom_sf"/>
</dbReference>
<name>S7ZKG3_PENO1</name>
<evidence type="ECO:0000313" key="2">
    <source>
        <dbReference type="Proteomes" id="UP000019376"/>
    </source>
</evidence>
<organism evidence="1 2">
    <name type="scientific">Penicillium oxalicum (strain 114-2 / CGMCC 5302)</name>
    <name type="common">Penicillium decumbens</name>
    <dbReference type="NCBI Taxonomy" id="933388"/>
    <lineage>
        <taxon>Eukaryota</taxon>
        <taxon>Fungi</taxon>
        <taxon>Dikarya</taxon>
        <taxon>Ascomycota</taxon>
        <taxon>Pezizomycotina</taxon>
        <taxon>Eurotiomycetes</taxon>
        <taxon>Eurotiomycetidae</taxon>
        <taxon>Eurotiales</taxon>
        <taxon>Aspergillaceae</taxon>
        <taxon>Penicillium</taxon>
    </lineage>
</organism>
<sequence>MSTTNNLAYTAPVNPSHTTPQITASQLWNGLLLKSRSAQTFVGGAILSTTVLDESVNEEGNLVINREVVFRASPEKPVAEKVTAYEPCRVEFEQPNGSLISNVISEGAEGELYLTYAFKWMHLDMSDPEEVKMALEKEKKMAREAVEGSLVAVRKLVEEGKL</sequence>
<dbReference type="HOGENOM" id="CLU_111642_2_0_1"/>
<dbReference type="Pfam" id="PF08982">
    <property type="entry name" value="AtaL"/>
    <property type="match status" value="1"/>
</dbReference>